<feature type="domain" description="DUF4179" evidence="2">
    <location>
        <begin position="15"/>
        <end position="102"/>
    </location>
</feature>
<evidence type="ECO:0000259" key="2">
    <source>
        <dbReference type="Pfam" id="PF13786"/>
    </source>
</evidence>
<keyword evidence="1" id="KW-0472">Membrane</keyword>
<keyword evidence="1" id="KW-0812">Transmembrane</keyword>
<proteinExistence type="predicted"/>
<keyword evidence="4" id="KW-1185">Reference proteome</keyword>
<dbReference type="Pfam" id="PF13786">
    <property type="entry name" value="DUF4179"/>
    <property type="match status" value="1"/>
</dbReference>
<accession>A0ABT7E5W5</accession>
<organism evidence="3 4">
    <name type="scientific">Romboutsia sedimentorum</name>
    <dbReference type="NCBI Taxonomy" id="1368474"/>
    <lineage>
        <taxon>Bacteria</taxon>
        <taxon>Bacillati</taxon>
        <taxon>Bacillota</taxon>
        <taxon>Clostridia</taxon>
        <taxon>Peptostreptococcales</taxon>
        <taxon>Peptostreptococcaceae</taxon>
        <taxon>Romboutsia</taxon>
    </lineage>
</organism>
<gene>
    <name evidence="3" type="ORF">QOZ84_02065</name>
</gene>
<protein>
    <submittedName>
        <fullName evidence="3">DUF4179 domain-containing protein</fullName>
    </submittedName>
</protein>
<reference evidence="3 4" key="1">
    <citation type="submission" date="2023-05" db="EMBL/GenBank/DDBJ databases">
        <title>Rombocin, a short stable natural nisin variant, displays selective antimicrobial activity against Listeria monocytogenes and employs dual mode of action to kill target bacterial strains.</title>
        <authorList>
            <person name="Wambui J."/>
            <person name="Stephan R."/>
            <person name="Kuipers O.P."/>
        </authorList>
    </citation>
    <scope>NUCLEOTIDE SEQUENCE [LARGE SCALE GENOMIC DNA]</scope>
    <source>
        <strain evidence="3 4">RC002</strain>
    </source>
</reference>
<dbReference type="EMBL" id="JASKYM010000001">
    <property type="protein sequence ID" value="MDK2562319.1"/>
    <property type="molecule type" value="Genomic_DNA"/>
</dbReference>
<name>A0ABT7E5W5_9FIRM</name>
<sequence>MDNVIESGIQVAVLKKRRRRVKIISLSISVFIFSNLIFFNTTSFGGVKNLFISIASYFGVSDDLNEYKASIGSSVSDNGYTVTVNEALVNENELVVSSTIKSDNGPISSEINLCPTIVVNGKELSYDSDEMLEYEDDTTINSISTYRLKDELIGNLKVEIQYESFRVSENSEVRGVEGSWDFAFDVNSDALKNDSTVIKLDKVITLNSGIKIEFREYKSNTFNTAIKTSVTGDIASLDVKLIGTDNLGNSYEFIVSKLYLDENFNGSVTFALDTENIKLSSDATELKLYPYSRELDSNENFNRVGDEIVINLR</sequence>
<dbReference type="Gene3D" id="2.60.40.1630">
    <property type="entry name" value="bacillus anthracis domain"/>
    <property type="match status" value="1"/>
</dbReference>
<evidence type="ECO:0000313" key="4">
    <source>
        <dbReference type="Proteomes" id="UP001301012"/>
    </source>
</evidence>
<feature type="transmembrane region" description="Helical" evidence="1">
    <location>
        <begin position="21"/>
        <end position="39"/>
    </location>
</feature>
<keyword evidence="1" id="KW-1133">Transmembrane helix</keyword>
<dbReference type="RefSeq" id="WP_284131299.1">
    <property type="nucleotide sequence ID" value="NZ_JASKYM010000001.1"/>
</dbReference>
<evidence type="ECO:0000313" key="3">
    <source>
        <dbReference type="EMBL" id="MDK2562319.1"/>
    </source>
</evidence>
<dbReference type="Proteomes" id="UP001301012">
    <property type="component" value="Unassembled WGS sequence"/>
</dbReference>
<comment type="caution">
    <text evidence="3">The sequence shown here is derived from an EMBL/GenBank/DDBJ whole genome shotgun (WGS) entry which is preliminary data.</text>
</comment>
<dbReference type="InterPro" id="IPR025436">
    <property type="entry name" value="DUF4179"/>
</dbReference>
<evidence type="ECO:0000256" key="1">
    <source>
        <dbReference type="SAM" id="Phobius"/>
    </source>
</evidence>